<evidence type="ECO:0000313" key="2">
    <source>
        <dbReference type="Proteomes" id="UP000594263"/>
    </source>
</evidence>
<reference evidence="1" key="1">
    <citation type="submission" date="2021-01" db="UniProtKB">
        <authorList>
            <consortium name="EnsemblPlants"/>
        </authorList>
    </citation>
    <scope>IDENTIFICATION</scope>
</reference>
<proteinExistence type="predicted"/>
<organism evidence="1 2">
    <name type="scientific">Kalanchoe fedtschenkoi</name>
    <name type="common">Lavender scallops</name>
    <name type="synonym">South American air plant</name>
    <dbReference type="NCBI Taxonomy" id="63787"/>
    <lineage>
        <taxon>Eukaryota</taxon>
        <taxon>Viridiplantae</taxon>
        <taxon>Streptophyta</taxon>
        <taxon>Embryophyta</taxon>
        <taxon>Tracheophyta</taxon>
        <taxon>Spermatophyta</taxon>
        <taxon>Magnoliopsida</taxon>
        <taxon>eudicotyledons</taxon>
        <taxon>Gunneridae</taxon>
        <taxon>Pentapetalae</taxon>
        <taxon>Saxifragales</taxon>
        <taxon>Crassulaceae</taxon>
        <taxon>Kalanchoe</taxon>
    </lineage>
</organism>
<dbReference type="Gramene" id="Kaladp0098s0031.1.v1.1">
    <property type="protein sequence ID" value="Kaladp0098s0031.1.v1.1.CDS.1"/>
    <property type="gene ID" value="Kaladp0098s0031.v1.1"/>
</dbReference>
<dbReference type="AlphaFoldDB" id="A0A7N0V288"/>
<name>A0A7N0V288_KALFE</name>
<protein>
    <submittedName>
        <fullName evidence="1">Uncharacterized protein</fullName>
    </submittedName>
</protein>
<keyword evidence="2" id="KW-1185">Reference proteome</keyword>
<evidence type="ECO:0000313" key="1">
    <source>
        <dbReference type="EnsemblPlants" id="Kaladp0098s0031.1.v1.1.CDS.1"/>
    </source>
</evidence>
<accession>A0A7N0V288</accession>
<dbReference type="Proteomes" id="UP000594263">
    <property type="component" value="Unplaced"/>
</dbReference>
<dbReference type="EnsemblPlants" id="Kaladp0098s0031.1.v1.1">
    <property type="protein sequence ID" value="Kaladp0098s0031.1.v1.1.CDS.1"/>
    <property type="gene ID" value="Kaladp0098s0031.v1.1"/>
</dbReference>
<sequence>MGIKNILSERKSRYFLSVQQLVIRCPAVSAPDYWRPPGLISSCNFKLKMRSSGRLQHDRYKGPNLDAYCCYQQTSDRRSLAG</sequence>